<dbReference type="OrthoDB" id="2186267at2759"/>
<dbReference type="EMBL" id="KE647167">
    <property type="protein sequence ID" value="EQB61181.1"/>
    <property type="molecule type" value="Genomic_DNA"/>
</dbReference>
<proteinExistence type="predicted"/>
<keyword evidence="2" id="KW-1185">Reference proteome</keyword>
<gene>
    <name evidence="1" type="ORF">NAPIS_ORF01255</name>
</gene>
<dbReference type="Proteomes" id="UP000053780">
    <property type="component" value="Unassembled WGS sequence"/>
</dbReference>
<evidence type="ECO:0000313" key="1">
    <source>
        <dbReference type="EMBL" id="EQB61181.1"/>
    </source>
</evidence>
<dbReference type="HOGENOM" id="CLU_159444_0_0_1"/>
<protein>
    <submittedName>
        <fullName evidence="1">Uncharacterized protein</fullName>
    </submittedName>
</protein>
<dbReference type="VEuPathDB" id="MicrosporidiaDB:NAPIS_ORF01255"/>
<accession>T0MD77</accession>
<evidence type="ECO:0000313" key="2">
    <source>
        <dbReference type="Proteomes" id="UP000053780"/>
    </source>
</evidence>
<name>T0MD77_9MICR</name>
<dbReference type="AlphaFoldDB" id="T0MD77"/>
<reference evidence="1 2" key="1">
    <citation type="journal article" date="2013" name="BMC Genomics">
        <title>Genome sequencing and comparative genomics of honey bee microsporidia, Nosema apis reveal novel insights into host-parasite interactions.</title>
        <authorList>
            <person name="Chen Yp."/>
            <person name="Pettis J.S."/>
            <person name="Zhao Y."/>
            <person name="Liu X."/>
            <person name="Tallon L.J."/>
            <person name="Sadzewicz L.D."/>
            <person name="Li R."/>
            <person name="Zheng H."/>
            <person name="Huang S."/>
            <person name="Zhang X."/>
            <person name="Hamilton M.C."/>
            <person name="Pernal S.F."/>
            <person name="Melathopoulos A.P."/>
            <person name="Yan X."/>
            <person name="Evans J.D."/>
        </authorList>
    </citation>
    <scope>NUCLEOTIDE SEQUENCE [LARGE SCALE GENOMIC DNA]</scope>
    <source>
        <strain evidence="1 2">BRL 01</strain>
    </source>
</reference>
<organism evidence="1 2">
    <name type="scientific">Vairimorpha apis BRL 01</name>
    <dbReference type="NCBI Taxonomy" id="1037528"/>
    <lineage>
        <taxon>Eukaryota</taxon>
        <taxon>Fungi</taxon>
        <taxon>Fungi incertae sedis</taxon>
        <taxon>Microsporidia</taxon>
        <taxon>Nosematidae</taxon>
        <taxon>Vairimorpha</taxon>
    </lineage>
</organism>
<sequence length="121" mass="14099">MINRILDIITTEDTFKIFSTTKSPTIYDINKLRIRTLSNVKKFLISFFENALKSSNTESLFFSEAFRLKKFVEKLFNEIDDVNKETSGDDNVVDAYVKSLVEFTEDLNILCIKEQVFYITS</sequence>